<evidence type="ECO:0000256" key="5">
    <source>
        <dbReference type="ARBA" id="ARBA00022692"/>
    </source>
</evidence>
<comment type="cofactor">
    <cofactor evidence="1 11">
        <name>Zn(2+)</name>
        <dbReference type="ChEBI" id="CHEBI:29105"/>
    </cofactor>
</comment>
<evidence type="ECO:0000256" key="10">
    <source>
        <dbReference type="ARBA" id="ARBA00023136"/>
    </source>
</evidence>
<evidence type="ECO:0000256" key="4">
    <source>
        <dbReference type="ARBA" id="ARBA00022670"/>
    </source>
</evidence>
<dbReference type="GO" id="GO:0004222">
    <property type="term" value="F:metalloendopeptidase activity"/>
    <property type="evidence" value="ECO:0007669"/>
    <property type="project" value="InterPro"/>
</dbReference>
<comment type="subcellular location">
    <subcellularLocation>
        <location evidence="2">Membrane</location>
        <topology evidence="2">Multi-pass membrane protein</topology>
    </subcellularLocation>
</comment>
<evidence type="ECO:0000256" key="3">
    <source>
        <dbReference type="ARBA" id="ARBA00007931"/>
    </source>
</evidence>
<dbReference type="Pfam" id="PF17820">
    <property type="entry name" value="PDZ_6"/>
    <property type="match status" value="1"/>
</dbReference>
<comment type="caution">
    <text evidence="13">The sequence shown here is derived from an EMBL/GenBank/DDBJ whole genome shotgun (WGS) entry which is preliminary data.</text>
</comment>
<dbReference type="Gene3D" id="2.30.42.10">
    <property type="match status" value="2"/>
</dbReference>
<dbReference type="CDD" id="cd06163">
    <property type="entry name" value="S2P-M50_PDZ_RseP-like"/>
    <property type="match status" value="2"/>
</dbReference>
<dbReference type="InterPro" id="IPR008915">
    <property type="entry name" value="Peptidase_M50"/>
</dbReference>
<dbReference type="AlphaFoldDB" id="A0A2N5Y3P3"/>
<evidence type="ECO:0000313" key="13">
    <source>
        <dbReference type="EMBL" id="PLW83014.1"/>
    </source>
</evidence>
<dbReference type="PROSITE" id="PS50106">
    <property type="entry name" value="PDZ"/>
    <property type="match status" value="1"/>
</dbReference>
<evidence type="ECO:0000256" key="7">
    <source>
        <dbReference type="ARBA" id="ARBA00022833"/>
    </source>
</evidence>
<evidence type="ECO:0000259" key="12">
    <source>
        <dbReference type="PROSITE" id="PS50106"/>
    </source>
</evidence>
<dbReference type="PANTHER" id="PTHR42837">
    <property type="entry name" value="REGULATOR OF SIGMA-E PROTEASE RSEP"/>
    <property type="match status" value="1"/>
</dbReference>
<feature type="transmembrane region" description="Helical" evidence="11">
    <location>
        <begin position="380"/>
        <end position="403"/>
    </location>
</feature>
<dbReference type="RefSeq" id="WP_101520614.1">
    <property type="nucleotide sequence ID" value="NZ_PKLZ01000003.1"/>
</dbReference>
<evidence type="ECO:0000256" key="11">
    <source>
        <dbReference type="RuleBase" id="RU362031"/>
    </source>
</evidence>
<dbReference type="GO" id="GO:0016020">
    <property type="term" value="C:membrane"/>
    <property type="evidence" value="ECO:0007669"/>
    <property type="project" value="UniProtKB-SubCell"/>
</dbReference>
<keyword evidence="4 13" id="KW-0645">Protease</keyword>
<dbReference type="GO" id="GO:0046872">
    <property type="term" value="F:metal ion binding"/>
    <property type="evidence" value="ECO:0007669"/>
    <property type="project" value="UniProtKB-KW"/>
</dbReference>
<evidence type="ECO:0000256" key="6">
    <source>
        <dbReference type="ARBA" id="ARBA00022801"/>
    </source>
</evidence>
<dbReference type="InterPro" id="IPR036034">
    <property type="entry name" value="PDZ_sf"/>
</dbReference>
<evidence type="ECO:0000256" key="9">
    <source>
        <dbReference type="ARBA" id="ARBA00023049"/>
    </source>
</evidence>
<dbReference type="GO" id="GO:0006508">
    <property type="term" value="P:proteolysis"/>
    <property type="evidence" value="ECO:0007669"/>
    <property type="project" value="UniProtKB-KW"/>
</dbReference>
<dbReference type="OrthoDB" id="9782003at2"/>
<feature type="transmembrane region" description="Helical" evidence="11">
    <location>
        <begin position="97"/>
        <end position="118"/>
    </location>
</feature>
<feature type="domain" description="PDZ" evidence="12">
    <location>
        <begin position="194"/>
        <end position="255"/>
    </location>
</feature>
<gene>
    <name evidence="13" type="primary">rseP</name>
    <name evidence="13" type="ORF">CWI75_06175</name>
</gene>
<dbReference type="SMART" id="SM00228">
    <property type="entry name" value="PDZ"/>
    <property type="match status" value="2"/>
</dbReference>
<dbReference type="InterPro" id="IPR041489">
    <property type="entry name" value="PDZ_6"/>
</dbReference>
<keyword evidence="10 11" id="KW-0472">Membrane</keyword>
<keyword evidence="11" id="KW-0479">Metal-binding</keyword>
<keyword evidence="9 11" id="KW-0482">Metalloprotease</keyword>
<dbReference type="Proteomes" id="UP000234845">
    <property type="component" value="Unassembled WGS sequence"/>
</dbReference>
<dbReference type="Pfam" id="PF02163">
    <property type="entry name" value="Peptidase_M50"/>
    <property type="match status" value="1"/>
</dbReference>
<dbReference type="CDD" id="cd23081">
    <property type="entry name" value="cpPDZ_EcRseP-like"/>
    <property type="match status" value="1"/>
</dbReference>
<evidence type="ECO:0000256" key="1">
    <source>
        <dbReference type="ARBA" id="ARBA00001947"/>
    </source>
</evidence>
<sequence>MDLIYTIAITLATLGVLVAIHEFGHFWVARRCGVKVLRFSIGFGKSIYSWHDRRGTEYSIAAIPLGGYVKMLDEREGEVPTDELDQAFNRKPVLQRIAVVAAGPLANFALAIVAYWFLFMAGETGYAPIIGTVEEESAADVAGLERGQEILAVDGEETPTWQALSFSLLDRIGDTGTIRFTVKYPDSDITYDSEVEVQRWLSEQEEPDLFGGLGISLYTPEVAPVISEVVADSPAERAGLQPGDEIVAADGIEMSRWMDWVDYVRERPEQAIEVELRRDGQLETAVIVPEAVTEPDGEEVGRVGIAVAMPEMPEHMLREFNRGPLESMGAAVARTGDLVGFTLSSIKKMLQGLISPKNLSGPITIAKVASASAKSGLESYIGFLALLSVSLGVLNLLPIPVLDGGHLLYYTVELLTGRPVPEKIQALGFQVGLLLILGIMALALFNDFARL</sequence>
<dbReference type="InterPro" id="IPR001478">
    <property type="entry name" value="PDZ"/>
</dbReference>
<dbReference type="EMBL" id="PKLZ01000003">
    <property type="protein sequence ID" value="PLW83014.1"/>
    <property type="molecule type" value="Genomic_DNA"/>
</dbReference>
<name>A0A2N5Y3P3_9GAMM</name>
<comment type="similarity">
    <text evidence="3 11">Belongs to the peptidase M50B family.</text>
</comment>
<keyword evidence="14" id="KW-1185">Reference proteome</keyword>
<dbReference type="InterPro" id="IPR004387">
    <property type="entry name" value="Pept_M50_Zn"/>
</dbReference>
<dbReference type="SUPFAM" id="SSF50156">
    <property type="entry name" value="PDZ domain-like"/>
    <property type="match status" value="2"/>
</dbReference>
<keyword evidence="5 11" id="KW-0812">Transmembrane</keyword>
<evidence type="ECO:0000256" key="8">
    <source>
        <dbReference type="ARBA" id="ARBA00022989"/>
    </source>
</evidence>
<accession>A0A2N5Y3P3</accession>
<feature type="transmembrane region" description="Helical" evidence="11">
    <location>
        <begin position="6"/>
        <end position="28"/>
    </location>
</feature>
<protein>
    <recommendedName>
        <fullName evidence="11">Zinc metalloprotease</fullName>
        <ecNumber evidence="11">3.4.24.-</ecNumber>
    </recommendedName>
</protein>
<evidence type="ECO:0000256" key="2">
    <source>
        <dbReference type="ARBA" id="ARBA00004141"/>
    </source>
</evidence>
<evidence type="ECO:0000313" key="14">
    <source>
        <dbReference type="Proteomes" id="UP000234845"/>
    </source>
</evidence>
<keyword evidence="7 11" id="KW-0862">Zinc</keyword>
<dbReference type="PANTHER" id="PTHR42837:SF2">
    <property type="entry name" value="MEMBRANE METALLOPROTEASE ARASP2, CHLOROPLASTIC-RELATED"/>
    <property type="match status" value="1"/>
</dbReference>
<keyword evidence="6 11" id="KW-0378">Hydrolase</keyword>
<feature type="transmembrane region" description="Helical" evidence="11">
    <location>
        <begin position="424"/>
        <end position="445"/>
    </location>
</feature>
<reference evidence="14" key="1">
    <citation type="submission" date="2017-11" db="EMBL/GenBank/DDBJ databases">
        <title>The draft genome sequence of Chromatocurvus sp. F02.</title>
        <authorList>
            <person name="Du Z.-J."/>
            <person name="Chang Y.-Q."/>
        </authorList>
    </citation>
    <scope>NUCLEOTIDE SEQUENCE [LARGE SCALE GENOMIC DNA]</scope>
    <source>
        <strain evidence="14">F02</strain>
    </source>
</reference>
<keyword evidence="8 11" id="KW-1133">Transmembrane helix</keyword>
<organism evidence="13 14">
    <name type="scientific">Kineobactrum sediminis</name>
    <dbReference type="NCBI Taxonomy" id="1905677"/>
    <lineage>
        <taxon>Bacteria</taxon>
        <taxon>Pseudomonadati</taxon>
        <taxon>Pseudomonadota</taxon>
        <taxon>Gammaproteobacteria</taxon>
        <taxon>Cellvibrionales</taxon>
        <taxon>Halieaceae</taxon>
        <taxon>Kineobactrum</taxon>
    </lineage>
</organism>
<dbReference type="NCBIfam" id="TIGR00054">
    <property type="entry name" value="RIP metalloprotease RseP"/>
    <property type="match status" value="1"/>
</dbReference>
<proteinExistence type="inferred from homology"/>
<dbReference type="EC" id="3.4.24.-" evidence="11"/>